<dbReference type="RefSeq" id="WP_089272134.1">
    <property type="nucleotide sequence ID" value="NZ_FZOC01000001.1"/>
</dbReference>
<organism evidence="1 2">
    <name type="scientific">Humidesulfovibrio mexicanus</name>
    <dbReference type="NCBI Taxonomy" id="147047"/>
    <lineage>
        <taxon>Bacteria</taxon>
        <taxon>Pseudomonadati</taxon>
        <taxon>Thermodesulfobacteriota</taxon>
        <taxon>Desulfovibrionia</taxon>
        <taxon>Desulfovibrionales</taxon>
        <taxon>Desulfovibrionaceae</taxon>
        <taxon>Humidesulfovibrio</taxon>
    </lineage>
</organism>
<dbReference type="Pfam" id="PF09719">
    <property type="entry name" value="C_GCAxxG_C_C"/>
    <property type="match status" value="1"/>
</dbReference>
<sequence length="154" mass="15942">MDETLMDILPLAGQGFCCSQIMGLLALRAQGRENPELIRALGGLCNGLGACSGSGCGACGIVTGGACVLGLYFGKGRAEEFPLERADLARAEFVDWFVERTRGEYGGSACADILGDDSGRPDMARCGALLAESWARIVGILAGHGLDVAEGRDA</sequence>
<gene>
    <name evidence="1" type="ORF">SAMN04488503_0915</name>
</gene>
<evidence type="ECO:0000313" key="1">
    <source>
        <dbReference type="EMBL" id="SNR69454.1"/>
    </source>
</evidence>
<evidence type="ECO:0000313" key="2">
    <source>
        <dbReference type="Proteomes" id="UP000198324"/>
    </source>
</evidence>
<protein>
    <submittedName>
        <fullName evidence="1">Putative redox-active protein (C_GCAxxG_C_C)</fullName>
    </submittedName>
</protein>
<dbReference type="NCBIfam" id="NF045669">
    <property type="entry name" value="DVU1555_fam_CGA"/>
    <property type="match status" value="1"/>
</dbReference>
<dbReference type="InterPro" id="IPR010181">
    <property type="entry name" value="CGCAxxGCC_motif"/>
</dbReference>
<dbReference type="OrthoDB" id="163426at2"/>
<dbReference type="AlphaFoldDB" id="A0A238YFS2"/>
<dbReference type="EMBL" id="FZOC01000001">
    <property type="protein sequence ID" value="SNR69454.1"/>
    <property type="molecule type" value="Genomic_DNA"/>
</dbReference>
<keyword evidence="2" id="KW-1185">Reference proteome</keyword>
<accession>A0A238YFS2</accession>
<dbReference type="Proteomes" id="UP000198324">
    <property type="component" value="Unassembled WGS sequence"/>
</dbReference>
<reference evidence="1 2" key="1">
    <citation type="submission" date="2017-06" db="EMBL/GenBank/DDBJ databases">
        <authorList>
            <person name="Kim H.J."/>
            <person name="Triplett B.A."/>
        </authorList>
    </citation>
    <scope>NUCLEOTIDE SEQUENCE [LARGE SCALE GENOMIC DNA]</scope>
    <source>
        <strain evidence="1 2">DSM 13116</strain>
    </source>
</reference>
<name>A0A238YFS2_9BACT</name>
<proteinExistence type="predicted"/>